<dbReference type="Gene3D" id="3.40.50.1220">
    <property type="entry name" value="TPP-binding domain"/>
    <property type="match status" value="1"/>
</dbReference>
<keyword evidence="2 3" id="KW-0786">Thiamine pyrophosphate</keyword>
<dbReference type="Proteomes" id="UP000181980">
    <property type="component" value="Unassembled WGS sequence"/>
</dbReference>
<dbReference type="GO" id="GO:0009097">
    <property type="term" value="P:isoleucine biosynthetic process"/>
    <property type="evidence" value="ECO:0007669"/>
    <property type="project" value="TreeGrafter"/>
</dbReference>
<dbReference type="GO" id="GO:0050660">
    <property type="term" value="F:flavin adenine dinucleotide binding"/>
    <property type="evidence" value="ECO:0007669"/>
    <property type="project" value="TreeGrafter"/>
</dbReference>
<evidence type="ECO:0000256" key="2">
    <source>
        <dbReference type="ARBA" id="ARBA00023052"/>
    </source>
</evidence>
<evidence type="ECO:0000256" key="1">
    <source>
        <dbReference type="ARBA" id="ARBA00007812"/>
    </source>
</evidence>
<accession>A0A1H5PPY0</accession>
<dbReference type="GO" id="GO:0005948">
    <property type="term" value="C:acetolactate synthase complex"/>
    <property type="evidence" value="ECO:0007669"/>
    <property type="project" value="TreeGrafter"/>
</dbReference>
<dbReference type="CDD" id="cd07035">
    <property type="entry name" value="TPP_PYR_POX_like"/>
    <property type="match status" value="1"/>
</dbReference>
<evidence type="ECO:0000313" key="7">
    <source>
        <dbReference type="EMBL" id="SEF15846.1"/>
    </source>
</evidence>
<reference evidence="8" key="1">
    <citation type="submission" date="2016-10" db="EMBL/GenBank/DDBJ databases">
        <authorList>
            <person name="Varghese N."/>
            <person name="Submissions S."/>
        </authorList>
    </citation>
    <scope>NUCLEOTIDE SEQUENCE [LARGE SCALE GENOMIC DNA]</scope>
    <source>
        <strain evidence="8">DSM 45237</strain>
    </source>
</reference>
<evidence type="ECO:0000259" key="6">
    <source>
        <dbReference type="Pfam" id="PF02776"/>
    </source>
</evidence>
<dbReference type="SUPFAM" id="SSF52518">
    <property type="entry name" value="Thiamin diphosphate-binding fold (THDP-binding)"/>
    <property type="match status" value="2"/>
</dbReference>
<dbReference type="GO" id="GO:0030976">
    <property type="term" value="F:thiamine pyrophosphate binding"/>
    <property type="evidence" value="ECO:0007669"/>
    <property type="project" value="InterPro"/>
</dbReference>
<dbReference type="InterPro" id="IPR045229">
    <property type="entry name" value="TPP_enz"/>
</dbReference>
<evidence type="ECO:0000259" key="4">
    <source>
        <dbReference type="Pfam" id="PF00205"/>
    </source>
</evidence>
<dbReference type="GO" id="GO:0003984">
    <property type="term" value="F:acetolactate synthase activity"/>
    <property type="evidence" value="ECO:0007669"/>
    <property type="project" value="TreeGrafter"/>
</dbReference>
<sequence>MTTTAAAATIDLLAEAGVRRFYTVPGESFLELIDEVVRRPELELISTRHESGAAFMAEAEGKLTGRPAVAMATRAVGATNLAIGVHTAHQDSTPMLVLLGQVETDHLGKEAFQEVDLPGFFAQLSTFGATVQRADRAADVVARALAMTTSGRPGPAVVAFPSDLLGQPGRPAGRRVPARPGPHPGPAAVAAAAGLLERAARPVVILGEGAQDGHEVLTSLAERYGLGVYTAFRRQDTFPNTHPHYLGHLTLGAAPELLEPLRTADVVLVLGSRLDGVTTQTYALPADGTRVVQVDTQPDTLGSVVPLELAVVADVRAFAAALIEQADPSEPTTDWRDAHARYLAFSDPTAPHDDATGGVHPADVMAALRRGFADDTVVTSDAGNFSVFGHRYWRFERPRTQLAPISGAMGYAVPAAIGAALAARDRQVLALAGDGGFLMTGQELETAARYGVEPTVVVFQNLLYGTIAMHQARELRRTGGVDIGPVDLAGFARSLGAAARTVTDTGQLDDALAELRREAGPRVLVVRTDSDVLTPAARLSGLMGARA</sequence>
<dbReference type="InterPro" id="IPR011766">
    <property type="entry name" value="TPP_enzyme_TPP-bd"/>
</dbReference>
<dbReference type="AlphaFoldDB" id="A0A1H5PPY0"/>
<feature type="domain" description="Thiamine pyrophosphate enzyme N-terminal TPP-binding" evidence="6">
    <location>
        <begin position="4"/>
        <end position="116"/>
    </location>
</feature>
<dbReference type="PANTHER" id="PTHR18968">
    <property type="entry name" value="THIAMINE PYROPHOSPHATE ENZYMES"/>
    <property type="match status" value="1"/>
</dbReference>
<protein>
    <submittedName>
        <fullName evidence="7">Acetolactate synthase-1/2/3 large subunit</fullName>
    </submittedName>
</protein>
<dbReference type="Pfam" id="PF00205">
    <property type="entry name" value="TPP_enzyme_M"/>
    <property type="match status" value="1"/>
</dbReference>
<name>A0A1H5PPY0_9ACTN</name>
<dbReference type="STRING" id="561176.SAMN04488561_5099"/>
<dbReference type="GO" id="GO:0000287">
    <property type="term" value="F:magnesium ion binding"/>
    <property type="evidence" value="ECO:0007669"/>
    <property type="project" value="InterPro"/>
</dbReference>
<evidence type="ECO:0000259" key="5">
    <source>
        <dbReference type="Pfam" id="PF02775"/>
    </source>
</evidence>
<dbReference type="PANTHER" id="PTHR18968:SF120">
    <property type="entry name" value="ACETOLACTATE SYNTHASE LARGE SUBUNIT"/>
    <property type="match status" value="1"/>
</dbReference>
<feature type="domain" description="Thiamine pyrophosphate enzyme central" evidence="4">
    <location>
        <begin position="189"/>
        <end position="322"/>
    </location>
</feature>
<keyword evidence="8" id="KW-1185">Reference proteome</keyword>
<dbReference type="OrthoDB" id="4494979at2"/>
<proteinExistence type="inferred from homology"/>
<dbReference type="Pfam" id="PF02775">
    <property type="entry name" value="TPP_enzyme_C"/>
    <property type="match status" value="1"/>
</dbReference>
<feature type="domain" description="Thiamine pyrophosphate enzyme TPP-binding" evidence="5">
    <location>
        <begin position="381"/>
        <end position="526"/>
    </location>
</feature>
<dbReference type="FunFam" id="3.40.50.970:FF:000007">
    <property type="entry name" value="Acetolactate synthase"/>
    <property type="match status" value="1"/>
</dbReference>
<gene>
    <name evidence="7" type="ORF">SAMN04488561_5099</name>
</gene>
<dbReference type="CDD" id="cd00568">
    <property type="entry name" value="TPP_enzymes"/>
    <property type="match status" value="1"/>
</dbReference>
<dbReference type="SUPFAM" id="SSF52467">
    <property type="entry name" value="DHS-like NAD/FAD-binding domain"/>
    <property type="match status" value="1"/>
</dbReference>
<dbReference type="GO" id="GO:0009099">
    <property type="term" value="P:L-valine biosynthetic process"/>
    <property type="evidence" value="ECO:0007669"/>
    <property type="project" value="TreeGrafter"/>
</dbReference>
<dbReference type="Gene3D" id="3.40.50.970">
    <property type="match status" value="2"/>
</dbReference>
<dbReference type="EMBL" id="FNUC01000004">
    <property type="protein sequence ID" value="SEF15846.1"/>
    <property type="molecule type" value="Genomic_DNA"/>
</dbReference>
<dbReference type="InterPro" id="IPR012000">
    <property type="entry name" value="Thiamin_PyroP_enz_cen_dom"/>
</dbReference>
<organism evidence="7 8">
    <name type="scientific">Jiangella alba</name>
    <dbReference type="NCBI Taxonomy" id="561176"/>
    <lineage>
        <taxon>Bacteria</taxon>
        <taxon>Bacillati</taxon>
        <taxon>Actinomycetota</taxon>
        <taxon>Actinomycetes</taxon>
        <taxon>Jiangellales</taxon>
        <taxon>Jiangellaceae</taxon>
        <taxon>Jiangella</taxon>
    </lineage>
</organism>
<dbReference type="RefSeq" id="WP_069109093.1">
    <property type="nucleotide sequence ID" value="NZ_FNUC01000004.1"/>
</dbReference>
<dbReference type="Pfam" id="PF02776">
    <property type="entry name" value="TPP_enzyme_N"/>
    <property type="match status" value="1"/>
</dbReference>
<evidence type="ECO:0000256" key="3">
    <source>
        <dbReference type="RuleBase" id="RU362132"/>
    </source>
</evidence>
<comment type="similarity">
    <text evidence="1 3">Belongs to the TPP enzyme family.</text>
</comment>
<dbReference type="InterPro" id="IPR029061">
    <property type="entry name" value="THDP-binding"/>
</dbReference>
<evidence type="ECO:0000313" key="8">
    <source>
        <dbReference type="Proteomes" id="UP000181980"/>
    </source>
</evidence>
<dbReference type="InterPro" id="IPR029035">
    <property type="entry name" value="DHS-like_NAD/FAD-binding_dom"/>
</dbReference>
<dbReference type="NCBIfam" id="NF006052">
    <property type="entry name" value="PRK08199.1"/>
    <property type="match status" value="1"/>
</dbReference>
<dbReference type="InterPro" id="IPR012001">
    <property type="entry name" value="Thiamin_PyroP_enz_TPP-bd_dom"/>
</dbReference>